<evidence type="ECO:0000313" key="1">
    <source>
        <dbReference type="EMBL" id="TFW15946.1"/>
    </source>
</evidence>
<accession>A0A4Y9S8S3</accession>
<evidence type="ECO:0000313" key="2">
    <source>
        <dbReference type="Proteomes" id="UP000297729"/>
    </source>
</evidence>
<dbReference type="OrthoDB" id="8787357at2"/>
<gene>
    <name evidence="1" type="ORF">E4L98_24945</name>
</gene>
<dbReference type="Proteomes" id="UP000297729">
    <property type="component" value="Unassembled WGS sequence"/>
</dbReference>
<reference evidence="1 2" key="1">
    <citation type="submission" date="2019-03" db="EMBL/GenBank/DDBJ databases">
        <title>Draft Genome Sequence of Duganella callidus sp. nov., a Novel Duganella Species Isolated from Cultivated Soil.</title>
        <authorList>
            <person name="Raths R."/>
            <person name="Peta V."/>
            <person name="Bucking H."/>
        </authorList>
    </citation>
    <scope>NUCLEOTIDE SEQUENCE [LARGE SCALE GENOMIC DNA]</scope>
    <source>
        <strain evidence="1 2">DN04</strain>
    </source>
</reference>
<organism evidence="1 2">
    <name type="scientific">Duganella callida</name>
    <dbReference type="NCBI Taxonomy" id="2561932"/>
    <lineage>
        <taxon>Bacteria</taxon>
        <taxon>Pseudomonadati</taxon>
        <taxon>Pseudomonadota</taxon>
        <taxon>Betaproteobacteria</taxon>
        <taxon>Burkholderiales</taxon>
        <taxon>Oxalobacteraceae</taxon>
        <taxon>Telluria group</taxon>
        <taxon>Duganella</taxon>
    </lineage>
</organism>
<dbReference type="AlphaFoldDB" id="A0A4Y9S8S3"/>
<dbReference type="EMBL" id="SPVG01000245">
    <property type="protein sequence ID" value="TFW15946.1"/>
    <property type="molecule type" value="Genomic_DNA"/>
</dbReference>
<sequence>MNIKNSLTAYRITQITAALTERAQTVDDIALEIGLCRAHLARYLAELHAAGAIYIASWAVRQQGRATRLPVYRLGARPDAQRPANLTQRERQAAHKARIYADPERHDRYKALGRARKLRVKRDPLVVAMFGAAGGAHA</sequence>
<comment type="caution">
    <text evidence="1">The sequence shown here is derived from an EMBL/GenBank/DDBJ whole genome shotgun (WGS) entry which is preliminary data.</text>
</comment>
<name>A0A4Y9S8S3_9BURK</name>
<keyword evidence="2" id="KW-1185">Reference proteome</keyword>
<dbReference type="RefSeq" id="WP_135204232.1">
    <property type="nucleotide sequence ID" value="NZ_SPVG01000245.1"/>
</dbReference>
<proteinExistence type="predicted"/>
<protein>
    <submittedName>
        <fullName evidence="1">Uncharacterized protein</fullName>
    </submittedName>
</protein>